<evidence type="ECO:0000256" key="3">
    <source>
        <dbReference type="ARBA" id="ARBA00022553"/>
    </source>
</evidence>
<evidence type="ECO:0000256" key="4">
    <source>
        <dbReference type="ARBA" id="ARBA00022679"/>
    </source>
</evidence>
<keyword evidence="4" id="KW-0808">Transferase</keyword>
<evidence type="ECO:0000313" key="10">
    <source>
        <dbReference type="EMBL" id="MTI24511.1"/>
    </source>
</evidence>
<dbReference type="Proteomes" id="UP000798808">
    <property type="component" value="Unassembled WGS sequence"/>
</dbReference>
<evidence type="ECO:0000256" key="5">
    <source>
        <dbReference type="ARBA" id="ARBA00022741"/>
    </source>
</evidence>
<dbReference type="InterPro" id="IPR011712">
    <property type="entry name" value="Sig_transdc_His_kin_sub3_dim/P"/>
</dbReference>
<protein>
    <recommendedName>
        <fullName evidence="2">histidine kinase</fullName>
        <ecNumber evidence="2">2.7.13.3</ecNumber>
    </recommendedName>
</protein>
<evidence type="ECO:0000313" key="11">
    <source>
        <dbReference type="Proteomes" id="UP000798808"/>
    </source>
</evidence>
<dbReference type="PANTHER" id="PTHR24421">
    <property type="entry name" value="NITRATE/NITRITE SENSOR PROTEIN NARX-RELATED"/>
    <property type="match status" value="1"/>
</dbReference>
<keyword evidence="3" id="KW-0597">Phosphoprotein</keyword>
<evidence type="ECO:0000259" key="9">
    <source>
        <dbReference type="PROSITE" id="PS50109"/>
    </source>
</evidence>
<keyword evidence="8" id="KW-0902">Two-component regulatory system</keyword>
<dbReference type="PROSITE" id="PS50109">
    <property type="entry name" value="HIS_KIN"/>
    <property type="match status" value="1"/>
</dbReference>
<keyword evidence="7" id="KW-0067">ATP-binding</keyword>
<dbReference type="PANTHER" id="PTHR24421:SF10">
    <property type="entry name" value="NITRATE_NITRITE SENSOR PROTEIN NARQ"/>
    <property type="match status" value="1"/>
</dbReference>
<feature type="non-terminal residue" evidence="10">
    <location>
        <position position="1"/>
    </location>
</feature>
<dbReference type="SMART" id="SM00387">
    <property type="entry name" value="HATPase_c"/>
    <property type="match status" value="1"/>
</dbReference>
<sequence>LLMAGSIIFFLIYYQKRMLQNKIATQELESGYQKQLLLTTIDSQEKERKRIASDLHDGVGAMLSAAKLNLNMLKSGAIPKEELTEALGETKDMIDETIETVRRISKDLLPSSLDVFGLSKAVEELCEKLDNPKTQVKYEAHGDEVALTKQQELLIYRMIQELINNALKHAEASVIRVNINWEESLTVTVQDDGKGFNVEEIRGDIKRGVGLYSIENRAGLIGGSVVFKSQPGEGTTVNIYIKSDHEPN</sequence>
<dbReference type="InterPro" id="IPR050482">
    <property type="entry name" value="Sensor_HK_TwoCompSys"/>
</dbReference>
<comment type="catalytic activity">
    <reaction evidence="1">
        <text>ATP + protein L-histidine = ADP + protein N-phospho-L-histidine.</text>
        <dbReference type="EC" id="2.7.13.3"/>
    </reaction>
</comment>
<dbReference type="Pfam" id="PF02518">
    <property type="entry name" value="HATPase_c"/>
    <property type="match status" value="1"/>
</dbReference>
<evidence type="ECO:0000256" key="8">
    <source>
        <dbReference type="ARBA" id="ARBA00023012"/>
    </source>
</evidence>
<dbReference type="InterPro" id="IPR003594">
    <property type="entry name" value="HATPase_dom"/>
</dbReference>
<evidence type="ECO:0000256" key="2">
    <source>
        <dbReference type="ARBA" id="ARBA00012438"/>
    </source>
</evidence>
<dbReference type="SUPFAM" id="SSF55874">
    <property type="entry name" value="ATPase domain of HSP90 chaperone/DNA topoisomerase II/histidine kinase"/>
    <property type="match status" value="1"/>
</dbReference>
<dbReference type="Pfam" id="PF07730">
    <property type="entry name" value="HisKA_3"/>
    <property type="match status" value="1"/>
</dbReference>
<evidence type="ECO:0000256" key="7">
    <source>
        <dbReference type="ARBA" id="ARBA00022840"/>
    </source>
</evidence>
<dbReference type="GO" id="GO:0016301">
    <property type="term" value="F:kinase activity"/>
    <property type="evidence" value="ECO:0007669"/>
    <property type="project" value="UniProtKB-KW"/>
</dbReference>
<dbReference type="EMBL" id="SMLW01000423">
    <property type="protein sequence ID" value="MTI24511.1"/>
    <property type="molecule type" value="Genomic_DNA"/>
</dbReference>
<organism evidence="10 11">
    <name type="scientific">Fulvivirga kasyanovii</name>
    <dbReference type="NCBI Taxonomy" id="396812"/>
    <lineage>
        <taxon>Bacteria</taxon>
        <taxon>Pseudomonadati</taxon>
        <taxon>Bacteroidota</taxon>
        <taxon>Cytophagia</taxon>
        <taxon>Cytophagales</taxon>
        <taxon>Fulvivirgaceae</taxon>
        <taxon>Fulvivirga</taxon>
    </lineage>
</organism>
<dbReference type="InterPro" id="IPR036890">
    <property type="entry name" value="HATPase_C_sf"/>
</dbReference>
<gene>
    <name evidence="10" type="ORF">E1163_06080</name>
</gene>
<keyword evidence="11" id="KW-1185">Reference proteome</keyword>
<dbReference type="RefSeq" id="WP_155170554.1">
    <property type="nucleotide sequence ID" value="NZ_SMLW01000423.1"/>
</dbReference>
<dbReference type="Gene3D" id="3.30.565.10">
    <property type="entry name" value="Histidine kinase-like ATPase, C-terminal domain"/>
    <property type="match status" value="1"/>
</dbReference>
<evidence type="ECO:0000256" key="1">
    <source>
        <dbReference type="ARBA" id="ARBA00000085"/>
    </source>
</evidence>
<accession>A0ABW9RKM5</accession>
<dbReference type="EC" id="2.7.13.3" evidence="2"/>
<name>A0ABW9RKM5_9BACT</name>
<dbReference type="CDD" id="cd16917">
    <property type="entry name" value="HATPase_UhpB-NarQ-NarX-like"/>
    <property type="match status" value="1"/>
</dbReference>
<proteinExistence type="predicted"/>
<comment type="caution">
    <text evidence="10">The sequence shown here is derived from an EMBL/GenBank/DDBJ whole genome shotgun (WGS) entry which is preliminary data.</text>
</comment>
<dbReference type="InterPro" id="IPR005467">
    <property type="entry name" value="His_kinase_dom"/>
</dbReference>
<feature type="domain" description="Histidine kinase" evidence="9">
    <location>
        <begin position="50"/>
        <end position="245"/>
    </location>
</feature>
<keyword evidence="5" id="KW-0547">Nucleotide-binding</keyword>
<keyword evidence="6 10" id="KW-0418">Kinase</keyword>
<reference evidence="10 11" key="1">
    <citation type="submission" date="2019-02" db="EMBL/GenBank/DDBJ databases">
        <authorList>
            <person name="Goldberg S.R."/>
            <person name="Haltli B.A."/>
            <person name="Correa H."/>
            <person name="Russell K.G."/>
        </authorList>
    </citation>
    <scope>NUCLEOTIDE SEQUENCE [LARGE SCALE GENOMIC DNA]</scope>
    <source>
        <strain evidence="10 11">JCM 16186</strain>
    </source>
</reference>
<evidence type="ECO:0000256" key="6">
    <source>
        <dbReference type="ARBA" id="ARBA00022777"/>
    </source>
</evidence>
<dbReference type="Gene3D" id="1.20.5.1930">
    <property type="match status" value="1"/>
</dbReference>